<dbReference type="PROSITE" id="PS50084">
    <property type="entry name" value="KH_TYPE_1"/>
    <property type="match status" value="1"/>
</dbReference>
<feature type="domain" description="K Homology" evidence="2">
    <location>
        <begin position="5"/>
        <end position="65"/>
    </location>
</feature>
<evidence type="ECO:0000313" key="3">
    <source>
        <dbReference type="EMBL" id="CAG2234635.1"/>
    </source>
</evidence>
<name>A0A8S3TLQ0_MYTED</name>
<dbReference type="Gene3D" id="3.30.1370.10">
    <property type="entry name" value="K Homology domain, type 1"/>
    <property type="match status" value="1"/>
</dbReference>
<dbReference type="InterPro" id="IPR036612">
    <property type="entry name" value="KH_dom_type_1_sf"/>
</dbReference>
<keyword evidence="4" id="KW-1185">Reference proteome</keyword>
<keyword evidence="1" id="KW-0694">RNA-binding</keyword>
<dbReference type="SUPFAM" id="SSF54791">
    <property type="entry name" value="Eukaryotic type KH-domain (KH-domain type I)"/>
    <property type="match status" value="1"/>
</dbReference>
<comment type="caution">
    <text evidence="3">The sequence shown here is derived from an EMBL/GenBank/DDBJ whole genome shotgun (WGS) entry which is preliminary data.</text>
</comment>
<dbReference type="AlphaFoldDB" id="A0A8S3TLQ0"/>
<organism evidence="3 4">
    <name type="scientific">Mytilus edulis</name>
    <name type="common">Blue mussel</name>
    <dbReference type="NCBI Taxonomy" id="6550"/>
    <lineage>
        <taxon>Eukaryota</taxon>
        <taxon>Metazoa</taxon>
        <taxon>Spiralia</taxon>
        <taxon>Lophotrochozoa</taxon>
        <taxon>Mollusca</taxon>
        <taxon>Bivalvia</taxon>
        <taxon>Autobranchia</taxon>
        <taxon>Pteriomorphia</taxon>
        <taxon>Mytilida</taxon>
        <taxon>Mytiloidea</taxon>
        <taxon>Mytilidae</taxon>
        <taxon>Mytilinae</taxon>
        <taxon>Mytilus</taxon>
    </lineage>
</organism>
<dbReference type="Proteomes" id="UP000683360">
    <property type="component" value="Unassembled WGS sequence"/>
</dbReference>
<dbReference type="Pfam" id="PF00013">
    <property type="entry name" value="KH_1"/>
    <property type="match status" value="1"/>
</dbReference>
<sequence length="409" mass="47651">MNKAFTVPKHFAGRVIGKCGHAIRDVIKKSSVKEIEIQNKKENAVVIFNIIGSQEAIQRAERMLNIKLDSIEEVLLKESIICIEHVEVKHKVKNHRNQKLPMRIALCFFLENKIFRRIDYVKKQKQKQRALLKLGKGNVKIQLQGQRQLSKRELDIDFQLHSVPSFTENKQCEDQHKCSKKKTVKTNLKIYIIETEHGPIKLSKARFHDNCLGKYIEAAIKNKGLNGALTAASWTDCDVGSGTWISLDSPEFLNEKGEICFECIENESNRRREQQLLEHIQTQVKAKVKRDIIDHGQTNFSKAKFQDICHGKYDYRGTGIILDSHEFFNKKREIYFLKCKEIENKREDEQSWWMKPQPTKDSWEEWDSDEESSISTELDNFKISVSTELEQFMKDMTNARYNCPSDSLI</sequence>
<evidence type="ECO:0000259" key="2">
    <source>
        <dbReference type="Pfam" id="PF00013"/>
    </source>
</evidence>
<dbReference type="InterPro" id="IPR004088">
    <property type="entry name" value="KH_dom_type_1"/>
</dbReference>
<gene>
    <name evidence="3" type="ORF">MEDL_47256</name>
</gene>
<proteinExistence type="predicted"/>
<dbReference type="EMBL" id="CAJPWZ010002261">
    <property type="protein sequence ID" value="CAG2234635.1"/>
    <property type="molecule type" value="Genomic_DNA"/>
</dbReference>
<evidence type="ECO:0000256" key="1">
    <source>
        <dbReference type="PROSITE-ProRule" id="PRU00117"/>
    </source>
</evidence>
<evidence type="ECO:0000313" key="4">
    <source>
        <dbReference type="Proteomes" id="UP000683360"/>
    </source>
</evidence>
<accession>A0A8S3TLQ0</accession>
<reference evidence="3" key="1">
    <citation type="submission" date="2021-03" db="EMBL/GenBank/DDBJ databases">
        <authorList>
            <person name="Bekaert M."/>
        </authorList>
    </citation>
    <scope>NUCLEOTIDE SEQUENCE</scope>
</reference>
<dbReference type="GO" id="GO:0003723">
    <property type="term" value="F:RNA binding"/>
    <property type="evidence" value="ECO:0007669"/>
    <property type="project" value="UniProtKB-UniRule"/>
</dbReference>
<protein>
    <submittedName>
        <fullName evidence="3">IGF2BP2</fullName>
    </submittedName>
</protein>